<protein>
    <submittedName>
        <fullName evidence="1">Uncharacterized protein</fullName>
    </submittedName>
</protein>
<organism evidence="1 2">
    <name type="scientific">Enterovirga rhinocerotis</name>
    <dbReference type="NCBI Taxonomy" id="1339210"/>
    <lineage>
        <taxon>Bacteria</taxon>
        <taxon>Pseudomonadati</taxon>
        <taxon>Pseudomonadota</taxon>
        <taxon>Alphaproteobacteria</taxon>
        <taxon>Hyphomicrobiales</taxon>
        <taxon>Methylobacteriaceae</taxon>
        <taxon>Enterovirga</taxon>
    </lineage>
</organism>
<gene>
    <name evidence="1" type="ORF">EV668_1540</name>
</gene>
<proteinExistence type="predicted"/>
<dbReference type="RefSeq" id="WP_133769175.1">
    <property type="nucleotide sequence ID" value="NZ_SNZR01000011.1"/>
</dbReference>
<dbReference type="AlphaFoldDB" id="A0A4V6PZN4"/>
<comment type="caution">
    <text evidence="1">The sequence shown here is derived from an EMBL/GenBank/DDBJ whole genome shotgun (WGS) entry which is preliminary data.</text>
</comment>
<reference evidence="1 2" key="1">
    <citation type="submission" date="2019-03" db="EMBL/GenBank/DDBJ databases">
        <title>Genomic Encyclopedia of Type Strains, Phase IV (KMG-IV): sequencing the most valuable type-strain genomes for metagenomic binning, comparative biology and taxonomic classification.</title>
        <authorList>
            <person name="Goeker M."/>
        </authorList>
    </citation>
    <scope>NUCLEOTIDE SEQUENCE [LARGE SCALE GENOMIC DNA]</scope>
    <source>
        <strain evidence="1 2">DSM 25903</strain>
    </source>
</reference>
<dbReference type="EMBL" id="SNZR01000011">
    <property type="protein sequence ID" value="TDR94259.1"/>
    <property type="molecule type" value="Genomic_DNA"/>
</dbReference>
<sequence length="88" mass="9952">MSRYNWAAPAKLFFWPADDGSEEEVVYPTLDDAIRAAGDGDGEHAWIITQDGDILNPRMIETLREELASRRRGKKARGFSLFPWARAA</sequence>
<evidence type="ECO:0000313" key="1">
    <source>
        <dbReference type="EMBL" id="TDR94259.1"/>
    </source>
</evidence>
<name>A0A4V6PZN4_9HYPH</name>
<keyword evidence="2" id="KW-1185">Reference proteome</keyword>
<accession>A0A4V6PZN4</accession>
<dbReference type="Proteomes" id="UP000295122">
    <property type="component" value="Unassembled WGS sequence"/>
</dbReference>
<evidence type="ECO:0000313" key="2">
    <source>
        <dbReference type="Proteomes" id="UP000295122"/>
    </source>
</evidence>